<sequence length="70" mass="7927">MPFVLRLDVFGDCFSVSFWNDLEQFGGTGWGGTVESCVWSGYDDRFPSLLRILGFKTTKDSPILSNRLPF</sequence>
<evidence type="ECO:0000313" key="2">
    <source>
        <dbReference type="Proteomes" id="UP000465778"/>
    </source>
</evidence>
<accession>A0A800NE57</accession>
<reference evidence="1 2" key="1">
    <citation type="journal article" date="2020" name="G3 (Bethesda)">
        <title>Whole Genome Sequencing and Comparative Genomics of Two Nematicidal Bacillus Strains Reveals a Wide Range of Possible Virulence Factors.</title>
        <authorList>
            <person name="Susic N."/>
            <person name="Janezic S."/>
            <person name="Rupnik M."/>
            <person name="Geric Stare B."/>
        </authorList>
    </citation>
    <scope>NUCLEOTIDE SEQUENCE [LARGE SCALE GENOMIC DNA]</scope>
    <source>
        <strain evidence="1 2">I-1582</strain>
    </source>
</reference>
<comment type="caution">
    <text evidence="1">The sequence shown here is derived from an EMBL/GenBank/DDBJ whole genome shotgun (WGS) entry which is preliminary data.</text>
</comment>
<protein>
    <submittedName>
        <fullName evidence="1">Uncharacterized protein</fullName>
    </submittedName>
</protein>
<dbReference type="RefSeq" id="WP_335436409.1">
    <property type="nucleotide sequence ID" value="NZ_JBALOT010000058.1"/>
</dbReference>
<organism evidence="1 2">
    <name type="scientific">Cytobacillus firmus</name>
    <name type="common">Bacillus firmus</name>
    <dbReference type="NCBI Taxonomy" id="1399"/>
    <lineage>
        <taxon>Bacteria</taxon>
        <taxon>Bacillati</taxon>
        <taxon>Bacillota</taxon>
        <taxon>Bacilli</taxon>
        <taxon>Bacillales</taxon>
        <taxon>Bacillaceae</taxon>
        <taxon>Cytobacillus</taxon>
    </lineage>
</organism>
<dbReference type="AlphaFoldDB" id="A0A800NE57"/>
<evidence type="ECO:0000313" key="1">
    <source>
        <dbReference type="EMBL" id="KAF0825212.1"/>
    </source>
</evidence>
<proteinExistence type="predicted"/>
<name>A0A800NE57_CYTFI</name>
<dbReference type="EMBL" id="VDEM01000006">
    <property type="protein sequence ID" value="KAF0825212.1"/>
    <property type="molecule type" value="Genomic_DNA"/>
</dbReference>
<dbReference type="Proteomes" id="UP000465778">
    <property type="component" value="Unassembled WGS sequence"/>
</dbReference>
<gene>
    <name evidence="1" type="ORF">KIS1582_0999</name>
</gene>